<dbReference type="EMBL" id="VFNX01000001">
    <property type="protein sequence ID" value="TQK95537.1"/>
    <property type="molecule type" value="Genomic_DNA"/>
</dbReference>
<evidence type="ECO:0000259" key="2">
    <source>
        <dbReference type="Pfam" id="PF02211"/>
    </source>
</evidence>
<dbReference type="InterPro" id="IPR008990">
    <property type="entry name" value="Elect_transpt_acc-like_dom_sf"/>
</dbReference>
<dbReference type="InterPro" id="IPR036648">
    <property type="entry name" value="CN_Hdrase_a/SCN_Hdrase_g_sf"/>
</dbReference>
<keyword evidence="5" id="KW-1185">Reference proteome</keyword>
<dbReference type="GO" id="GO:0003824">
    <property type="term" value="F:catalytic activity"/>
    <property type="evidence" value="ECO:0007669"/>
    <property type="project" value="InterPro"/>
</dbReference>
<dbReference type="SUPFAM" id="SSF50090">
    <property type="entry name" value="Electron transport accessory proteins"/>
    <property type="match status" value="1"/>
</dbReference>
<dbReference type="InterPro" id="IPR004232">
    <property type="entry name" value="CN_Hdrtase_a/SCN_Hdrlase_g"/>
</dbReference>
<gene>
    <name evidence="4" type="ORF">FB563_0448</name>
</gene>
<organism evidence="4 5">
    <name type="scientific">Streptomyces puniciscabiei</name>
    <dbReference type="NCBI Taxonomy" id="164348"/>
    <lineage>
        <taxon>Bacteria</taxon>
        <taxon>Bacillati</taxon>
        <taxon>Actinomycetota</taxon>
        <taxon>Actinomycetes</taxon>
        <taxon>Kitasatosporales</taxon>
        <taxon>Streptomycetaceae</taxon>
        <taxon>Streptomyces</taxon>
    </lineage>
</organism>
<dbReference type="InterPro" id="IPR024690">
    <property type="entry name" value="CN_hydtase_beta_dom_C"/>
</dbReference>
<sequence>MLPDTNAHFLGENPQHVHTVRFDSRELWGADAERFALTVDMYESYLETTARPPPSAARTSFRGLAHRGTGAAAHRAGGLIDPQVMNGIIRQYGTNAGPLNGAKVVARAWTDPDYRRRLLQDGTAAINVFPGWLHTYWLTRAVRTGAVALH</sequence>
<dbReference type="Gene3D" id="2.30.30.50">
    <property type="match status" value="1"/>
</dbReference>
<protein>
    <submittedName>
        <fullName evidence="4">Nitrile hydratase beta subunit</fullName>
    </submittedName>
</protein>
<dbReference type="Proteomes" id="UP000318103">
    <property type="component" value="Unassembled WGS sequence"/>
</dbReference>
<dbReference type="GO" id="GO:0046914">
    <property type="term" value="F:transition metal ion binding"/>
    <property type="evidence" value="ECO:0007669"/>
    <property type="project" value="InterPro"/>
</dbReference>
<dbReference type="Pfam" id="PF02979">
    <property type="entry name" value="NHase_alpha"/>
    <property type="match status" value="1"/>
</dbReference>
<comment type="caution">
    <text evidence="4">The sequence shown here is derived from an EMBL/GenBank/DDBJ whole genome shotgun (WGS) entry which is preliminary data.</text>
</comment>
<evidence type="ECO:0000313" key="5">
    <source>
        <dbReference type="Proteomes" id="UP000318103"/>
    </source>
</evidence>
<keyword evidence="1" id="KW-0479">Metal-binding</keyword>
<dbReference type="RefSeq" id="WP_055706188.1">
    <property type="nucleotide sequence ID" value="NZ_JBPJFI010000001.1"/>
</dbReference>
<dbReference type="Pfam" id="PF02211">
    <property type="entry name" value="NHase_beta_C"/>
    <property type="match status" value="1"/>
</dbReference>
<evidence type="ECO:0000256" key="1">
    <source>
        <dbReference type="ARBA" id="ARBA00022723"/>
    </source>
</evidence>
<dbReference type="SUPFAM" id="SSF56209">
    <property type="entry name" value="Nitrile hydratase alpha chain"/>
    <property type="match status" value="1"/>
</dbReference>
<accession>A0A542U8Y8</accession>
<feature type="domain" description="Nitrile hydratase alpha/Thiocyanate hydrolase gamma" evidence="3">
    <location>
        <begin position="77"/>
        <end position="128"/>
    </location>
</feature>
<name>A0A542U8Y8_9ACTN</name>
<proteinExistence type="predicted"/>
<feature type="domain" description="Nitrile hydratase beta subunit" evidence="2">
    <location>
        <begin position="2"/>
        <end position="47"/>
    </location>
</feature>
<evidence type="ECO:0000259" key="3">
    <source>
        <dbReference type="Pfam" id="PF02979"/>
    </source>
</evidence>
<dbReference type="STRING" id="164348.BFF78_37825"/>
<reference evidence="4 5" key="1">
    <citation type="submission" date="2019-06" db="EMBL/GenBank/DDBJ databases">
        <title>Sequencing the genomes of 1000 actinobacteria strains.</title>
        <authorList>
            <person name="Klenk H.-P."/>
        </authorList>
    </citation>
    <scope>NUCLEOTIDE SEQUENCE [LARGE SCALE GENOMIC DNA]</scope>
    <source>
        <strain evidence="4 5">DSM 41929</strain>
    </source>
</reference>
<dbReference type="AlphaFoldDB" id="A0A542U8Y8"/>
<evidence type="ECO:0000313" key="4">
    <source>
        <dbReference type="EMBL" id="TQK95537.1"/>
    </source>
</evidence>
<dbReference type="Gene3D" id="3.90.330.10">
    <property type="entry name" value="Nitrile hydratase alpha /Thiocyanate hydrolase gamma"/>
    <property type="match status" value="1"/>
</dbReference>